<feature type="transmembrane region" description="Helical" evidence="1">
    <location>
        <begin position="179"/>
        <end position="200"/>
    </location>
</feature>
<dbReference type="AlphaFoldDB" id="A0A363UNS9"/>
<dbReference type="Gene3D" id="3.10.620.30">
    <property type="match status" value="1"/>
</dbReference>
<evidence type="ECO:0000313" key="4">
    <source>
        <dbReference type="Proteomes" id="UP000251800"/>
    </source>
</evidence>
<reference evidence="3 4" key="1">
    <citation type="submission" date="2018-05" db="EMBL/GenBank/DDBJ databases">
        <title>Abyssibacter profundi OUC007T gen. nov., sp. nov, a marine bacterium isolated from seawater of the Mariana Trench.</title>
        <authorList>
            <person name="Zhou S."/>
        </authorList>
    </citation>
    <scope>NUCLEOTIDE SEQUENCE [LARGE SCALE GENOMIC DNA]</scope>
    <source>
        <strain evidence="3 4">OUC007</strain>
    </source>
</reference>
<dbReference type="InterPro" id="IPR025403">
    <property type="entry name" value="TgpA-like_C"/>
</dbReference>
<dbReference type="SUPFAM" id="SSF54001">
    <property type="entry name" value="Cysteine proteinases"/>
    <property type="match status" value="1"/>
</dbReference>
<comment type="caution">
    <text evidence="3">The sequence shown here is derived from an EMBL/GenBank/DDBJ whole genome shotgun (WGS) entry which is preliminary data.</text>
</comment>
<dbReference type="Proteomes" id="UP000251800">
    <property type="component" value="Unassembled WGS sequence"/>
</dbReference>
<keyword evidence="1" id="KW-0812">Transmembrane</keyword>
<keyword evidence="1" id="KW-0472">Membrane</keyword>
<sequence>MRPLPDGLGAFSKLQRGRLVSQQPPVSVRSLPRLLAVLAVVILPHVRNLPIWIPAFALAMMLWRLGVARRGWRMPGTLVRAGLAALAFASVLASFGSINGQTPGAALLVLMVALKLTETRSLRDYTVLTFLGYFLLGTHFLFDQSIPMIGFLLVCGVLLTAVLVDINHPDGGLPPRTSLRTGGLLVAQALPLMLIFFVLFPRIPGPLWGLPADSGSNAVTGLSERMSPGDISQLSQSDEVAFRVRFEDRIPPRPDRYWRGPVLWSFDGRAWEPGYSPNRQQAGTVANAERLLRYDVTLEAHRHHWLLALDVPMSLPADARLTSSRQLISRKPVRERRLYTVESALDYRLDPTLGDWARRIALSLPGTGNPRTRALAQRWRDDGLDDAELVNRALRMFREQPFVYTMQPPALGENSVDEFLFSTRRGFCEHYASAFAVLMRAAGVPARIVTGYQGGEMSANDQYMIVRQSDAHAWTEVWLPGQGWQRVDPTAAVAPDRVEVGLGAALPEGEPVPFLARGTASLLSVLRLQWDAINTQWNYWVLAYGPELQQSVLSRIGLPDWRSMILALTGLVSLLLTALGLWLLWQSRSAAPVDPARQIWNRATRRLQRLGIGPAPAEGPSDYADRVREQAPDLAPAVDALVQAYVATRYAGRAELTRLQAAERALPRRRR</sequence>
<proteinExistence type="predicted"/>
<name>A0A363UNS9_9GAMM</name>
<feature type="transmembrane region" description="Helical" evidence="1">
    <location>
        <begin position="564"/>
        <end position="585"/>
    </location>
</feature>
<dbReference type="InterPro" id="IPR021878">
    <property type="entry name" value="TgpA_N"/>
</dbReference>
<evidence type="ECO:0000313" key="3">
    <source>
        <dbReference type="EMBL" id="PWN57091.1"/>
    </source>
</evidence>
<keyword evidence="4" id="KW-1185">Reference proteome</keyword>
<accession>A0A363UNS9</accession>
<dbReference type="SMART" id="SM00460">
    <property type="entry name" value="TGc"/>
    <property type="match status" value="1"/>
</dbReference>
<organism evidence="3 4">
    <name type="scientific">Abyssibacter profundi</name>
    <dbReference type="NCBI Taxonomy" id="2182787"/>
    <lineage>
        <taxon>Bacteria</taxon>
        <taxon>Pseudomonadati</taxon>
        <taxon>Pseudomonadota</taxon>
        <taxon>Gammaproteobacteria</taxon>
        <taxon>Chromatiales</taxon>
        <taxon>Oceanococcaceae</taxon>
        <taxon>Abyssibacter</taxon>
    </lineage>
</organism>
<dbReference type="Pfam" id="PF11992">
    <property type="entry name" value="TgpA_N"/>
    <property type="match status" value="1"/>
</dbReference>
<dbReference type="InterPro" id="IPR052901">
    <property type="entry name" value="Bact_TGase-like"/>
</dbReference>
<feature type="transmembrane region" description="Helical" evidence="1">
    <location>
        <begin position="149"/>
        <end position="167"/>
    </location>
</feature>
<protein>
    <submittedName>
        <fullName evidence="3">DUF3488 domain-containing protein</fullName>
    </submittedName>
</protein>
<dbReference type="InterPro" id="IPR038765">
    <property type="entry name" value="Papain-like_cys_pep_sf"/>
</dbReference>
<dbReference type="PANTHER" id="PTHR42736:SF1">
    <property type="entry name" value="PROTEIN-GLUTAMINE GAMMA-GLUTAMYLTRANSFERASE"/>
    <property type="match status" value="1"/>
</dbReference>
<evidence type="ECO:0000259" key="2">
    <source>
        <dbReference type="SMART" id="SM00460"/>
    </source>
</evidence>
<dbReference type="EMBL" id="QEQK01000003">
    <property type="protein sequence ID" value="PWN57091.1"/>
    <property type="molecule type" value="Genomic_DNA"/>
</dbReference>
<feature type="transmembrane region" description="Helical" evidence="1">
    <location>
        <begin position="78"/>
        <end position="98"/>
    </location>
</feature>
<feature type="domain" description="Transglutaminase-like" evidence="2">
    <location>
        <begin position="420"/>
        <end position="491"/>
    </location>
</feature>
<keyword evidence="1" id="KW-1133">Transmembrane helix</keyword>
<gene>
    <name evidence="3" type="ORF">DEH80_03930</name>
</gene>
<dbReference type="Pfam" id="PF01841">
    <property type="entry name" value="Transglut_core"/>
    <property type="match status" value="1"/>
</dbReference>
<dbReference type="InterPro" id="IPR002931">
    <property type="entry name" value="Transglutaminase-like"/>
</dbReference>
<evidence type="ECO:0000256" key="1">
    <source>
        <dbReference type="SAM" id="Phobius"/>
    </source>
</evidence>
<dbReference type="Pfam" id="PF13559">
    <property type="entry name" value="DUF4129"/>
    <property type="match status" value="1"/>
</dbReference>
<dbReference type="PANTHER" id="PTHR42736">
    <property type="entry name" value="PROTEIN-GLUTAMINE GAMMA-GLUTAMYLTRANSFERASE"/>
    <property type="match status" value="1"/>
</dbReference>